<organism evidence="2 3">
    <name type="scientific">Eubacterium plexicaudatum ASF492</name>
    <dbReference type="NCBI Taxonomy" id="1235802"/>
    <lineage>
        <taxon>Bacteria</taxon>
        <taxon>Bacillati</taxon>
        <taxon>Bacillota</taxon>
        <taxon>Clostridia</taxon>
        <taxon>Eubacteriales</taxon>
        <taxon>Eubacteriaceae</taxon>
        <taxon>Eubacterium</taxon>
    </lineage>
</organism>
<name>N2A064_9FIRM</name>
<dbReference type="AlphaFoldDB" id="N2A064"/>
<evidence type="ECO:0000256" key="1">
    <source>
        <dbReference type="SAM" id="Phobius"/>
    </source>
</evidence>
<dbReference type="HOGENOM" id="CLU_157896_2_1_9"/>
<sequence>MEHSIYLYILVAAAVSFLIRVLPLTLIRKKIQNPFLRSFLYYVPYVTLAVMTFPAMVTAPQIPLAGILALLIGIAAAWKGLNMVGIAVLCCVVVFVCETAAVYFM</sequence>
<protein>
    <recommendedName>
        <fullName evidence="4">Branched-chain amino acid transporter</fullName>
    </recommendedName>
</protein>
<dbReference type="eggNOG" id="ENOG5032RVD">
    <property type="taxonomic scope" value="Bacteria"/>
</dbReference>
<proteinExistence type="predicted"/>
<feature type="transmembrane region" description="Helical" evidence="1">
    <location>
        <begin position="6"/>
        <end position="27"/>
    </location>
</feature>
<feature type="transmembrane region" description="Helical" evidence="1">
    <location>
        <begin position="85"/>
        <end position="104"/>
    </location>
</feature>
<evidence type="ECO:0000313" key="2">
    <source>
        <dbReference type="EMBL" id="EMZ22722.1"/>
    </source>
</evidence>
<feature type="transmembrane region" description="Helical" evidence="1">
    <location>
        <begin position="39"/>
        <end position="56"/>
    </location>
</feature>
<dbReference type="InterPro" id="IPR008407">
    <property type="entry name" value="Brnchd-chn_aa_trnsp_AzlD"/>
</dbReference>
<comment type="caution">
    <text evidence="2">The sequence shown here is derived from an EMBL/GenBank/DDBJ whole genome shotgun (WGS) entry which is preliminary data.</text>
</comment>
<accession>N2A064</accession>
<evidence type="ECO:0008006" key="4">
    <source>
        <dbReference type="Google" id="ProtNLM"/>
    </source>
</evidence>
<dbReference type="PATRIC" id="fig|1235802.3.peg.4190"/>
<keyword evidence="3" id="KW-1185">Reference proteome</keyword>
<dbReference type="Proteomes" id="UP000012589">
    <property type="component" value="Unassembled WGS sequence"/>
</dbReference>
<keyword evidence="1" id="KW-1133">Transmembrane helix</keyword>
<keyword evidence="1" id="KW-0812">Transmembrane</keyword>
<dbReference type="Pfam" id="PF05437">
    <property type="entry name" value="AzlD"/>
    <property type="match status" value="1"/>
</dbReference>
<dbReference type="STRING" id="1235802.C823_03963"/>
<keyword evidence="1" id="KW-0472">Membrane</keyword>
<dbReference type="OrthoDB" id="9811308at2"/>
<evidence type="ECO:0000313" key="3">
    <source>
        <dbReference type="Proteomes" id="UP000012589"/>
    </source>
</evidence>
<gene>
    <name evidence="2" type="ORF">C823_03963</name>
</gene>
<dbReference type="EMBL" id="AQFT01000119">
    <property type="protein sequence ID" value="EMZ22722.1"/>
    <property type="molecule type" value="Genomic_DNA"/>
</dbReference>
<reference evidence="2 3" key="1">
    <citation type="journal article" date="2014" name="Genome Announc.">
        <title>Draft genome sequences of the altered schaedler flora, a defined bacterial community from gnotobiotic mice.</title>
        <authorList>
            <person name="Wannemuehler M.J."/>
            <person name="Overstreet A.M."/>
            <person name="Ward D.V."/>
            <person name="Phillips G.J."/>
        </authorList>
    </citation>
    <scope>NUCLEOTIDE SEQUENCE [LARGE SCALE GENOMIC DNA]</scope>
    <source>
        <strain evidence="2 3">ASF492</strain>
    </source>
</reference>